<dbReference type="RefSeq" id="WP_157717403.1">
    <property type="nucleotide sequence ID" value="NZ_LT629745.1"/>
</dbReference>
<dbReference type="STRING" id="1250231.SAMN04488552_2517"/>
<sequence length="152" mass="17306">MKRIFFIAFLLINMTAFAQTEKTGNTPKKLVVDFFEAFHAQDTIKLKSFALDGIKMQSVSMDAEGNTKLSSDDYSKFLKSIASIPADASFEEKLHEFRVEENGLLATVTTPYLFYFNENFSHCGVNSFQLVKFNGEWKITSLIDTRTKKNCD</sequence>
<keyword evidence="3" id="KW-1185">Reference proteome</keyword>
<gene>
    <name evidence="2" type="ORF">SAMN04488552_2517</name>
</gene>
<dbReference type="InterPro" id="IPR032710">
    <property type="entry name" value="NTF2-like_dom_sf"/>
</dbReference>
<reference evidence="2 3" key="1">
    <citation type="submission" date="2016-10" db="EMBL/GenBank/DDBJ databases">
        <authorList>
            <person name="Varghese N."/>
            <person name="Submissions S."/>
        </authorList>
    </citation>
    <scope>NUCLEOTIDE SEQUENCE [LARGE SCALE GENOMIC DNA]</scope>
    <source>
        <strain evidence="2 3">Mar_2010_102</strain>
    </source>
</reference>
<dbReference type="Proteomes" id="UP000198858">
    <property type="component" value="Chromosome I"/>
</dbReference>
<protein>
    <recommendedName>
        <fullName evidence="4">Lumazine-binding</fullName>
    </recommendedName>
</protein>
<evidence type="ECO:0000256" key="1">
    <source>
        <dbReference type="SAM" id="SignalP"/>
    </source>
</evidence>
<accession>A0A1H1QHI1</accession>
<name>A0A1H1QHI1_9FLAO</name>
<evidence type="ECO:0000313" key="3">
    <source>
        <dbReference type="Proteomes" id="UP000198858"/>
    </source>
</evidence>
<evidence type="ECO:0000313" key="2">
    <source>
        <dbReference type="EMBL" id="SDS22991.1"/>
    </source>
</evidence>
<organism evidence="2 3">
    <name type="scientific">Christiangramia echinicola</name>
    <dbReference type="NCBI Taxonomy" id="279359"/>
    <lineage>
        <taxon>Bacteria</taxon>
        <taxon>Pseudomonadati</taxon>
        <taxon>Bacteroidota</taxon>
        <taxon>Flavobacteriia</taxon>
        <taxon>Flavobacteriales</taxon>
        <taxon>Flavobacteriaceae</taxon>
        <taxon>Christiangramia</taxon>
    </lineage>
</organism>
<dbReference type="SUPFAM" id="SSF54427">
    <property type="entry name" value="NTF2-like"/>
    <property type="match status" value="1"/>
</dbReference>
<dbReference type="AlphaFoldDB" id="A0A1H1QHI1"/>
<feature type="signal peptide" evidence="1">
    <location>
        <begin position="1"/>
        <end position="18"/>
    </location>
</feature>
<dbReference type="EMBL" id="LT629745">
    <property type="protein sequence ID" value="SDS22991.1"/>
    <property type="molecule type" value="Genomic_DNA"/>
</dbReference>
<feature type="chain" id="PRO_5009257695" description="Lumazine-binding" evidence="1">
    <location>
        <begin position="19"/>
        <end position="152"/>
    </location>
</feature>
<proteinExistence type="predicted"/>
<dbReference type="Gene3D" id="3.10.450.50">
    <property type="match status" value="1"/>
</dbReference>
<evidence type="ECO:0008006" key="4">
    <source>
        <dbReference type="Google" id="ProtNLM"/>
    </source>
</evidence>
<keyword evidence="1" id="KW-0732">Signal</keyword>